<protein>
    <recommendedName>
        <fullName evidence="1">Beta-galactosidase trimerisation domain-containing protein</fullName>
    </recommendedName>
</protein>
<dbReference type="Proteomes" id="UP000644756">
    <property type="component" value="Unassembled WGS sequence"/>
</dbReference>
<dbReference type="InterPro" id="IPR017853">
    <property type="entry name" value="GH"/>
</dbReference>
<dbReference type="Pfam" id="PF14871">
    <property type="entry name" value="GHL6"/>
    <property type="match status" value="1"/>
</dbReference>
<dbReference type="Gene3D" id="3.40.50.880">
    <property type="match status" value="1"/>
</dbReference>
<evidence type="ECO:0000259" key="1">
    <source>
        <dbReference type="Pfam" id="PF08532"/>
    </source>
</evidence>
<comment type="caution">
    <text evidence="2">The sequence shown here is derived from an EMBL/GenBank/DDBJ whole genome shotgun (WGS) entry which is preliminary data.</text>
</comment>
<dbReference type="SUPFAM" id="SSF51445">
    <property type="entry name" value="(Trans)glycosidases"/>
    <property type="match status" value="1"/>
</dbReference>
<dbReference type="SUPFAM" id="SSF52317">
    <property type="entry name" value="Class I glutamine amidotransferase-like"/>
    <property type="match status" value="2"/>
</dbReference>
<dbReference type="Pfam" id="PF08532">
    <property type="entry name" value="Glyco_hydro_42M"/>
    <property type="match status" value="1"/>
</dbReference>
<dbReference type="EMBL" id="BMGR01000008">
    <property type="protein sequence ID" value="GGG08194.1"/>
    <property type="molecule type" value="Genomic_DNA"/>
</dbReference>
<proteinExistence type="predicted"/>
<gene>
    <name evidence="2" type="ORF">GCM10010916_26370</name>
</gene>
<feature type="domain" description="Beta-galactosidase trimerisation" evidence="1">
    <location>
        <begin position="374"/>
        <end position="427"/>
    </location>
</feature>
<accession>A0A917D2M6</accession>
<reference evidence="2" key="1">
    <citation type="journal article" date="2014" name="Int. J. Syst. Evol. Microbiol.">
        <title>Complete genome sequence of Corynebacterium casei LMG S-19264T (=DSM 44701T), isolated from a smear-ripened cheese.</title>
        <authorList>
            <consortium name="US DOE Joint Genome Institute (JGI-PGF)"/>
            <person name="Walter F."/>
            <person name="Albersmeier A."/>
            <person name="Kalinowski J."/>
            <person name="Ruckert C."/>
        </authorList>
    </citation>
    <scope>NUCLEOTIDE SEQUENCE</scope>
    <source>
        <strain evidence="2">CGMCC 1.12987</strain>
    </source>
</reference>
<dbReference type="GO" id="GO:0005975">
    <property type="term" value="P:carbohydrate metabolic process"/>
    <property type="evidence" value="ECO:0007669"/>
    <property type="project" value="InterPro"/>
</dbReference>
<dbReference type="InterPro" id="IPR028212">
    <property type="entry name" value="GHL6"/>
</dbReference>
<name>A0A917D2M6_9BACL</name>
<sequence>MSMQQDFPKRTVHLDFHTGPQVPEIGKDFDAKAFVQSFKEARVDSVTLFAMCHHGHLYYNTPHPARHPGMAADLHLLEQQVEALHQAGIRAPIYISVQCNEYAANKHPDWVALSPELQQVKWGGSAYKAGWQILDMSSPYQDYLAEILSEVLERFTPVDGIFMDMCWDQPSSSKWAIEGMLKKGYDPRKEEDRARYAREVAYQYMARYKGMVDEAQAKHRPAGVWFNSRPKTNLHVEKKFLRHVEIEALPTGGWGYAYFPYVARFVRPLGLPTLSHTGRFFKSWGDNTSLKPEMALKYECCQILSQGMTNGVGDLLHPRGLPSRAVYDLIGSVYKHIEACEPYVENGELLSEIAVVVNPELGDNPGPSGVGVVRALQQLRQQFDIVPPEMDLTGYPVVIIPETTPVDGALKEKLQAYIAGGGGLIISGPAALDENGKPVLRELGIVSEGPSPYSHTFLHALDSVSTGLADYGYVMYEPGFRMKPAAGAEKLVAVGEPYFQREYNHFSGHDYTPEKRVSDYAAAVKNGRTITFSVPIFEAYGKHASPNYRTLLGNCIGLLLPRPLIRDEGPSKLETTVVRKGGNLMVHLLSFYPERRADDLDLVEDPFPLVDMPIAVRTDQEPKRVYLAPAKRELAFTYSDGYVHARVTVLDGHAMLVVEG</sequence>
<dbReference type="AlphaFoldDB" id="A0A917D2M6"/>
<evidence type="ECO:0000313" key="3">
    <source>
        <dbReference type="Proteomes" id="UP000644756"/>
    </source>
</evidence>
<dbReference type="RefSeq" id="WP_188531524.1">
    <property type="nucleotide sequence ID" value="NZ_BMGR01000008.1"/>
</dbReference>
<keyword evidence="3" id="KW-1185">Reference proteome</keyword>
<dbReference type="GO" id="GO:0004565">
    <property type="term" value="F:beta-galactosidase activity"/>
    <property type="evidence" value="ECO:0007669"/>
    <property type="project" value="InterPro"/>
</dbReference>
<reference evidence="2" key="2">
    <citation type="submission" date="2020-09" db="EMBL/GenBank/DDBJ databases">
        <authorList>
            <person name="Sun Q."/>
            <person name="Zhou Y."/>
        </authorList>
    </citation>
    <scope>NUCLEOTIDE SEQUENCE</scope>
    <source>
        <strain evidence="2">CGMCC 1.12987</strain>
    </source>
</reference>
<dbReference type="Gene3D" id="3.20.20.80">
    <property type="entry name" value="Glycosidases"/>
    <property type="match status" value="1"/>
</dbReference>
<evidence type="ECO:0000313" key="2">
    <source>
        <dbReference type="EMBL" id="GGG08194.1"/>
    </source>
</evidence>
<organism evidence="2 3">
    <name type="scientific">Paenibacillus abyssi</name>
    <dbReference type="NCBI Taxonomy" id="1340531"/>
    <lineage>
        <taxon>Bacteria</taxon>
        <taxon>Bacillati</taxon>
        <taxon>Bacillota</taxon>
        <taxon>Bacilli</taxon>
        <taxon>Bacillales</taxon>
        <taxon>Paenibacillaceae</taxon>
        <taxon>Paenibacillus</taxon>
    </lineage>
</organism>
<dbReference type="InterPro" id="IPR013738">
    <property type="entry name" value="Beta_galactosidase_Trimer"/>
</dbReference>
<dbReference type="CDD" id="cd03143">
    <property type="entry name" value="A4_beta-galactosidase_middle_domain"/>
    <property type="match status" value="1"/>
</dbReference>
<dbReference type="InterPro" id="IPR029062">
    <property type="entry name" value="Class_I_gatase-like"/>
</dbReference>